<dbReference type="SMART" id="SM01086">
    <property type="entry name" value="ClpB_D2-small"/>
    <property type="match status" value="1"/>
</dbReference>
<dbReference type="InterPro" id="IPR004487">
    <property type="entry name" value="Clp_protease_ATP-bd_su_ClpX"/>
</dbReference>
<proteinExistence type="inferred from homology"/>
<dbReference type="OrthoDB" id="1721884at2759"/>
<feature type="region of interest" description="Disordered" evidence="9">
    <location>
        <begin position="288"/>
        <end position="308"/>
    </location>
</feature>
<comment type="function">
    <text evidence="7">ATP-dependent specificity component of the mitochondrial Clp protease. It directs the protease to specific substrates. Can perform chaperone functions in the absence of ClpP.</text>
</comment>
<dbReference type="Pfam" id="PF07724">
    <property type="entry name" value="AAA_2"/>
    <property type="match status" value="1"/>
</dbReference>
<accession>A0A0K9PW61</accession>
<dbReference type="Proteomes" id="UP000036987">
    <property type="component" value="Unassembled WGS sequence"/>
</dbReference>
<dbReference type="EMBL" id="LFYR01000585">
    <property type="protein sequence ID" value="KMZ73268.1"/>
    <property type="molecule type" value="Genomic_DNA"/>
</dbReference>
<evidence type="ECO:0000256" key="7">
    <source>
        <dbReference type="ARBA" id="ARBA00055633"/>
    </source>
</evidence>
<evidence type="ECO:0000256" key="2">
    <source>
        <dbReference type="ARBA" id="ARBA00022741"/>
    </source>
</evidence>
<evidence type="ECO:0000256" key="5">
    <source>
        <dbReference type="ARBA" id="ARBA00022946"/>
    </source>
</evidence>
<dbReference type="NCBIfam" id="NF003745">
    <property type="entry name" value="PRK05342.1"/>
    <property type="match status" value="1"/>
</dbReference>
<organism evidence="12 13">
    <name type="scientific">Zostera marina</name>
    <name type="common">Eelgrass</name>
    <dbReference type="NCBI Taxonomy" id="29655"/>
    <lineage>
        <taxon>Eukaryota</taxon>
        <taxon>Viridiplantae</taxon>
        <taxon>Streptophyta</taxon>
        <taxon>Embryophyta</taxon>
        <taxon>Tracheophyta</taxon>
        <taxon>Spermatophyta</taxon>
        <taxon>Magnoliopsida</taxon>
        <taxon>Liliopsida</taxon>
        <taxon>Zosteraceae</taxon>
        <taxon>Zostera</taxon>
    </lineage>
</organism>
<dbReference type="CDD" id="cd19497">
    <property type="entry name" value="RecA-like_ClpX"/>
    <property type="match status" value="1"/>
</dbReference>
<evidence type="ECO:0000259" key="10">
    <source>
        <dbReference type="SMART" id="SM00382"/>
    </source>
</evidence>
<dbReference type="OMA" id="ENWANNG"/>
<comment type="caution">
    <text evidence="12">The sequence shown here is derived from an EMBL/GenBank/DDBJ whole genome shotgun (WGS) entry which is preliminary data.</text>
</comment>
<keyword evidence="5" id="KW-0809">Transit peptide</keyword>
<gene>
    <name evidence="12" type="ORF">ZOSMA_14G00290</name>
</gene>
<evidence type="ECO:0000259" key="11">
    <source>
        <dbReference type="SMART" id="SM01086"/>
    </source>
</evidence>
<dbReference type="GO" id="GO:0016887">
    <property type="term" value="F:ATP hydrolysis activity"/>
    <property type="evidence" value="ECO:0000318"/>
    <property type="project" value="GO_Central"/>
</dbReference>
<dbReference type="PANTHER" id="PTHR48102">
    <property type="entry name" value="ATP-DEPENDENT CLP PROTEASE ATP-BINDING SUBUNIT CLPX-LIKE, MITOCHONDRIAL-RELATED"/>
    <property type="match status" value="1"/>
</dbReference>
<dbReference type="InterPro" id="IPR027417">
    <property type="entry name" value="P-loop_NTPase"/>
</dbReference>
<evidence type="ECO:0000256" key="3">
    <source>
        <dbReference type="ARBA" id="ARBA00022801"/>
    </source>
</evidence>
<evidence type="ECO:0000256" key="6">
    <source>
        <dbReference type="ARBA" id="ARBA00023128"/>
    </source>
</evidence>
<dbReference type="FunFam" id="3.40.50.300:FF:000560">
    <property type="entry name" value="CLP protease regulatory subunit CLPX3 mitochondrial"/>
    <property type="match status" value="1"/>
</dbReference>
<dbReference type="InterPro" id="IPR019489">
    <property type="entry name" value="Clp_ATPase_C"/>
</dbReference>
<feature type="compositionally biased region" description="Basic and acidic residues" evidence="9">
    <location>
        <begin position="136"/>
        <end position="159"/>
    </location>
</feature>
<dbReference type="GO" id="GO:0051603">
    <property type="term" value="P:proteolysis involved in protein catabolic process"/>
    <property type="evidence" value="ECO:0000318"/>
    <property type="project" value="GO_Central"/>
</dbReference>
<evidence type="ECO:0000256" key="1">
    <source>
        <dbReference type="ARBA" id="ARBA00004173"/>
    </source>
</evidence>
<comment type="similarity">
    <text evidence="8">Belongs to the ClpX chaperone family.</text>
</comment>
<keyword evidence="12" id="KW-0645">Protease</keyword>
<evidence type="ECO:0000256" key="4">
    <source>
        <dbReference type="ARBA" id="ARBA00022840"/>
    </source>
</evidence>
<dbReference type="GO" id="GO:0051082">
    <property type="term" value="F:unfolded protein binding"/>
    <property type="evidence" value="ECO:0007669"/>
    <property type="project" value="InterPro"/>
</dbReference>
<dbReference type="GO" id="GO:0008233">
    <property type="term" value="F:peptidase activity"/>
    <property type="evidence" value="ECO:0007669"/>
    <property type="project" value="UniProtKB-KW"/>
</dbReference>
<dbReference type="STRING" id="29655.A0A0K9PW61"/>
<feature type="domain" description="AAA+ ATPase" evidence="10">
    <location>
        <begin position="312"/>
        <end position="475"/>
    </location>
</feature>
<dbReference type="Gene3D" id="3.40.50.300">
    <property type="entry name" value="P-loop containing nucleotide triphosphate hydrolases"/>
    <property type="match status" value="1"/>
</dbReference>
<comment type="subcellular location">
    <subcellularLocation>
        <location evidence="1">Mitochondrion</location>
    </subcellularLocation>
</comment>
<dbReference type="AlphaFoldDB" id="A0A0K9PW61"/>
<evidence type="ECO:0000313" key="12">
    <source>
        <dbReference type="EMBL" id="KMZ73268.1"/>
    </source>
</evidence>
<feature type="domain" description="Clp ATPase C-terminal" evidence="11">
    <location>
        <begin position="524"/>
        <end position="615"/>
    </location>
</feature>
<keyword evidence="4 12" id="KW-0067">ATP-binding</keyword>
<keyword evidence="2" id="KW-0547">Nucleotide-binding</keyword>
<evidence type="ECO:0000313" key="13">
    <source>
        <dbReference type="Proteomes" id="UP000036987"/>
    </source>
</evidence>
<keyword evidence="13" id="KW-1185">Reference proteome</keyword>
<dbReference type="GO" id="GO:0005759">
    <property type="term" value="C:mitochondrial matrix"/>
    <property type="evidence" value="ECO:0000318"/>
    <property type="project" value="GO_Central"/>
</dbReference>
<dbReference type="Pfam" id="PF10431">
    <property type="entry name" value="ClpB_D2-small"/>
    <property type="match status" value="1"/>
</dbReference>
<dbReference type="SUPFAM" id="SSF52540">
    <property type="entry name" value="P-loop containing nucleoside triphosphate hydrolases"/>
    <property type="match status" value="1"/>
</dbReference>
<keyword evidence="6" id="KW-0496">Mitochondrion</keyword>
<feature type="region of interest" description="Disordered" evidence="9">
    <location>
        <begin position="131"/>
        <end position="159"/>
    </location>
</feature>
<dbReference type="InterPro" id="IPR050052">
    <property type="entry name" value="ATP-dep_Clp_protease_ClpX"/>
</dbReference>
<evidence type="ECO:0000256" key="8">
    <source>
        <dbReference type="ARBA" id="ARBA00061242"/>
    </source>
</evidence>
<reference evidence="13" key="1">
    <citation type="journal article" date="2016" name="Nature">
        <title>The genome of the seagrass Zostera marina reveals angiosperm adaptation to the sea.</title>
        <authorList>
            <person name="Olsen J.L."/>
            <person name="Rouze P."/>
            <person name="Verhelst B."/>
            <person name="Lin Y.-C."/>
            <person name="Bayer T."/>
            <person name="Collen J."/>
            <person name="Dattolo E."/>
            <person name="De Paoli E."/>
            <person name="Dittami S."/>
            <person name="Maumus F."/>
            <person name="Michel G."/>
            <person name="Kersting A."/>
            <person name="Lauritano C."/>
            <person name="Lohaus R."/>
            <person name="Toepel M."/>
            <person name="Tonon T."/>
            <person name="Vanneste K."/>
            <person name="Amirebrahimi M."/>
            <person name="Brakel J."/>
            <person name="Bostroem C."/>
            <person name="Chovatia M."/>
            <person name="Grimwood J."/>
            <person name="Jenkins J.W."/>
            <person name="Jueterbock A."/>
            <person name="Mraz A."/>
            <person name="Stam W.T."/>
            <person name="Tice H."/>
            <person name="Bornberg-Bauer E."/>
            <person name="Green P.J."/>
            <person name="Pearson G.A."/>
            <person name="Procaccini G."/>
            <person name="Duarte C.M."/>
            <person name="Schmutz J."/>
            <person name="Reusch T.B.H."/>
            <person name="Van de Peer Y."/>
        </authorList>
    </citation>
    <scope>NUCLEOTIDE SEQUENCE [LARGE SCALE GENOMIC DNA]</scope>
    <source>
        <strain evidence="13">cv. Finnish</strain>
    </source>
</reference>
<dbReference type="Gene3D" id="1.10.8.60">
    <property type="match status" value="1"/>
</dbReference>
<keyword evidence="3" id="KW-0378">Hydrolase</keyword>
<dbReference type="SMART" id="SM00382">
    <property type="entry name" value="AAA"/>
    <property type="match status" value="1"/>
</dbReference>
<name>A0A0K9PW61_ZOSMR</name>
<dbReference type="GO" id="GO:0140662">
    <property type="term" value="F:ATP-dependent protein folding chaperone"/>
    <property type="evidence" value="ECO:0007669"/>
    <property type="project" value="InterPro"/>
</dbReference>
<dbReference type="NCBIfam" id="TIGR00382">
    <property type="entry name" value="clpX"/>
    <property type="match status" value="1"/>
</dbReference>
<evidence type="ECO:0000256" key="9">
    <source>
        <dbReference type="SAM" id="MobiDB-lite"/>
    </source>
</evidence>
<sequence length="667" mass="72452">MSTVLRCRRHLRRSIRPLLSSFTPRSAISTSVYLLPPSSHCRHRFQQERRKWDGGGSNENHTRRIRAEANCPRCSKTMELLFSNRSSISISGAGDRGGYQAVNLCPSCKTAYYFRPHKIVPLQGSFVEIGRMKRRDSRDGEREEGEKGEKEDRSGIGGSRDRISFWDVLRTAYGGEPPENWPPFPGALPPGINGLTPVQGSPPHGHPFPSDLNAVGMGGGGGDSGGGGRFGGIGAKVESSGANLGKDLPTPKEICKGLDKFVIGQHQAKKVLSVAVYNHYKRIYHSSLQNESGGDSEHPEVDNDENDPVELEKSNVLLLGPTGSGKTLLAKTLARFVNVPFVIADATTLTQAGYVGEDVESILHKLLAAADFNVQTAQQGIVYIDEVDKITKKAESQNVSRDVSGEGVQQALLKILEGTIVNVPEKGARKHPRGDSNIQLNTKDILFICGGAFIDLEKTISERRQDSSIGFGAPVRANMRSGGLTESLLTSSLLESVESGDLMTYGLIPEFIGRFPILVSLSALNEDQLVQVLMKPKNALSKQYKKMFSMNQVKLHFTDKALRLIANKAISKNTGARGLRSILENLLTEAMYEIPDVRTGKDRVDAVVVDDEIMGSVRGLGCGAKILRGDGALESYLSKTKTKKSLVNNVVGSEAEPDDLSSRAISM</sequence>
<protein>
    <submittedName>
        <fullName evidence="12">Putative ATP-dependent clp protease ATP-binding subunit clpx</fullName>
    </submittedName>
</protein>
<dbReference type="InterPro" id="IPR003593">
    <property type="entry name" value="AAA+_ATPase"/>
</dbReference>
<dbReference type="PANTHER" id="PTHR48102:SF7">
    <property type="entry name" value="ATP-DEPENDENT CLP PROTEASE ATP-BINDING SUBUNIT CLPX-LIKE, MITOCHONDRIAL"/>
    <property type="match status" value="1"/>
</dbReference>
<dbReference type="InterPro" id="IPR003959">
    <property type="entry name" value="ATPase_AAA_core"/>
</dbReference>
<dbReference type="FunFam" id="1.10.8.60:FF:000002">
    <property type="entry name" value="ATP-dependent Clp protease ATP-binding subunit ClpX"/>
    <property type="match status" value="1"/>
</dbReference>
<dbReference type="GO" id="GO:0005524">
    <property type="term" value="F:ATP binding"/>
    <property type="evidence" value="ECO:0000318"/>
    <property type="project" value="GO_Central"/>
</dbReference>